<dbReference type="EMBL" id="CAJOBC010086060">
    <property type="protein sequence ID" value="CAF4339336.1"/>
    <property type="molecule type" value="Genomic_DNA"/>
</dbReference>
<dbReference type="SUPFAM" id="SSF51556">
    <property type="entry name" value="Metallo-dependent hydrolases"/>
    <property type="match status" value="1"/>
</dbReference>
<dbReference type="HAMAP" id="MF_01962">
    <property type="entry name" value="Adenine_deaminase"/>
    <property type="match status" value="1"/>
</dbReference>
<name>A0A815R3C1_9BILA</name>
<dbReference type="InterPro" id="IPR001365">
    <property type="entry name" value="A_deaminase_dom"/>
</dbReference>
<keyword evidence="3" id="KW-0378">Hydrolase</keyword>
<dbReference type="PANTHER" id="PTHR43114:SF6">
    <property type="entry name" value="ADENINE DEAMINASE"/>
    <property type="match status" value="1"/>
</dbReference>
<evidence type="ECO:0000256" key="3">
    <source>
        <dbReference type="ARBA" id="ARBA00022801"/>
    </source>
</evidence>
<organism evidence="7 9">
    <name type="scientific">Didymodactylos carnosus</name>
    <dbReference type="NCBI Taxonomy" id="1234261"/>
    <lineage>
        <taxon>Eukaryota</taxon>
        <taxon>Metazoa</taxon>
        <taxon>Spiralia</taxon>
        <taxon>Gnathifera</taxon>
        <taxon>Rotifera</taxon>
        <taxon>Eurotatoria</taxon>
        <taxon>Bdelloidea</taxon>
        <taxon>Philodinida</taxon>
        <taxon>Philodinidae</taxon>
        <taxon>Didymodactylos</taxon>
    </lineage>
</organism>
<comment type="cofactor">
    <cofactor evidence="1">
        <name>Zn(2+)</name>
        <dbReference type="ChEBI" id="CHEBI:29105"/>
    </cofactor>
</comment>
<dbReference type="CDD" id="cd01320">
    <property type="entry name" value="ADA"/>
    <property type="match status" value="1"/>
</dbReference>
<dbReference type="NCBIfam" id="TIGR01430">
    <property type="entry name" value="aden_deam"/>
    <property type="match status" value="1"/>
</dbReference>
<dbReference type="GO" id="GO:0006146">
    <property type="term" value="P:adenine catabolic process"/>
    <property type="evidence" value="ECO:0007669"/>
    <property type="project" value="InterPro"/>
</dbReference>
<dbReference type="PANTHER" id="PTHR43114">
    <property type="entry name" value="ADENINE DEAMINASE"/>
    <property type="match status" value="1"/>
</dbReference>
<evidence type="ECO:0000256" key="5">
    <source>
        <dbReference type="ARBA" id="ARBA00023080"/>
    </source>
</evidence>
<proteinExistence type="inferred from homology"/>
<feature type="domain" description="Adenosine deaminase" evidence="6">
    <location>
        <begin position="15"/>
        <end position="339"/>
    </location>
</feature>
<sequence length="345" mass="39722">MATITTFHDKICRSPKTELHVHIEGALTPELMFHLAKRNNVKLPYNSADELRAAYSFTNLQSFLDICGVGVSVLITSRDFYDVTMDYIQHAVSDNIVHSELFFDPQLHTHRGIELTTIIDGIERALIEAEQKYNFSSKLIMCFLRHLDEQDALDTFSRALPLFEQYKHRLIGIGLDSTEQNHPPEEFQRLFARAREHHLRVVAHAGEEGPPLYVKQALDILKVERIDHGVRSVEDELLMKRLVDVKIPLTICPLSNIKLKVFDDMKKHSLKQLLDSSVMLTINSDDPAYFGGYLNANYLAVTDAFHLNQNDIYKIIRNGFEASFIEEEKRQLLIKQLDAYWKESP</sequence>
<dbReference type="GO" id="GO:0043103">
    <property type="term" value="P:hypoxanthine salvage"/>
    <property type="evidence" value="ECO:0007669"/>
    <property type="project" value="TreeGrafter"/>
</dbReference>
<keyword evidence="5" id="KW-0546">Nucleotide metabolism</keyword>
<evidence type="ECO:0000313" key="9">
    <source>
        <dbReference type="Proteomes" id="UP000663829"/>
    </source>
</evidence>
<evidence type="ECO:0000313" key="7">
    <source>
        <dbReference type="EMBL" id="CAF1471884.1"/>
    </source>
</evidence>
<keyword evidence="2" id="KW-0479">Metal-binding</keyword>
<dbReference type="GO" id="GO:0005829">
    <property type="term" value="C:cytosol"/>
    <property type="evidence" value="ECO:0007669"/>
    <property type="project" value="TreeGrafter"/>
</dbReference>
<dbReference type="Proteomes" id="UP000663829">
    <property type="component" value="Unassembled WGS sequence"/>
</dbReference>
<protein>
    <recommendedName>
        <fullName evidence="6">Adenosine deaminase domain-containing protein</fullName>
    </recommendedName>
</protein>
<dbReference type="InterPro" id="IPR028892">
    <property type="entry name" value="ADE"/>
</dbReference>
<dbReference type="InterPro" id="IPR032466">
    <property type="entry name" value="Metal_Hydrolase"/>
</dbReference>
<dbReference type="EMBL" id="CAJNOQ010020592">
    <property type="protein sequence ID" value="CAF1471884.1"/>
    <property type="molecule type" value="Genomic_DNA"/>
</dbReference>
<dbReference type="Proteomes" id="UP000681722">
    <property type="component" value="Unassembled WGS sequence"/>
</dbReference>
<keyword evidence="9" id="KW-1185">Reference proteome</keyword>
<dbReference type="GO" id="GO:0009117">
    <property type="term" value="P:nucleotide metabolic process"/>
    <property type="evidence" value="ECO:0007669"/>
    <property type="project" value="UniProtKB-KW"/>
</dbReference>
<evidence type="ECO:0000256" key="1">
    <source>
        <dbReference type="ARBA" id="ARBA00001947"/>
    </source>
</evidence>
<dbReference type="AlphaFoldDB" id="A0A815R3C1"/>
<evidence type="ECO:0000259" key="6">
    <source>
        <dbReference type="Pfam" id="PF00962"/>
    </source>
</evidence>
<dbReference type="GO" id="GO:0046872">
    <property type="term" value="F:metal ion binding"/>
    <property type="evidence" value="ECO:0007669"/>
    <property type="project" value="UniProtKB-KW"/>
</dbReference>
<reference evidence="7" key="1">
    <citation type="submission" date="2021-02" db="EMBL/GenBank/DDBJ databases">
        <authorList>
            <person name="Nowell W R."/>
        </authorList>
    </citation>
    <scope>NUCLEOTIDE SEQUENCE</scope>
</reference>
<gene>
    <name evidence="7" type="ORF">GPM918_LOCUS35496</name>
    <name evidence="8" type="ORF">SRO942_LOCUS36214</name>
</gene>
<comment type="caution">
    <text evidence="7">The sequence shown here is derived from an EMBL/GenBank/DDBJ whole genome shotgun (WGS) entry which is preliminary data.</text>
</comment>
<evidence type="ECO:0000256" key="2">
    <source>
        <dbReference type="ARBA" id="ARBA00022723"/>
    </source>
</evidence>
<dbReference type="InterPro" id="IPR006330">
    <property type="entry name" value="Ado/ade_deaminase"/>
</dbReference>
<dbReference type="OrthoDB" id="272271at2759"/>
<dbReference type="Gene3D" id="3.20.20.140">
    <property type="entry name" value="Metal-dependent hydrolases"/>
    <property type="match status" value="1"/>
</dbReference>
<dbReference type="NCBIfam" id="NF006850">
    <property type="entry name" value="PRK09358.1-6"/>
    <property type="match status" value="1"/>
</dbReference>
<dbReference type="GO" id="GO:0000034">
    <property type="term" value="F:adenine deaminase activity"/>
    <property type="evidence" value="ECO:0007669"/>
    <property type="project" value="InterPro"/>
</dbReference>
<accession>A0A815R3C1</accession>
<dbReference type="Pfam" id="PF00962">
    <property type="entry name" value="A_deaminase"/>
    <property type="match status" value="1"/>
</dbReference>
<evidence type="ECO:0000256" key="4">
    <source>
        <dbReference type="ARBA" id="ARBA00022833"/>
    </source>
</evidence>
<evidence type="ECO:0000313" key="8">
    <source>
        <dbReference type="EMBL" id="CAF4339336.1"/>
    </source>
</evidence>
<keyword evidence="4" id="KW-0862">Zinc</keyword>